<reference evidence="2" key="3">
    <citation type="submission" date="2021-05" db="UniProtKB">
        <authorList>
            <consortium name="EnsemblPlants"/>
        </authorList>
    </citation>
    <scope>IDENTIFICATION</scope>
    <source>
        <strain evidence="2">cv. B73</strain>
    </source>
</reference>
<feature type="region of interest" description="Disordered" evidence="1">
    <location>
        <begin position="191"/>
        <end position="233"/>
    </location>
</feature>
<feature type="compositionally biased region" description="Basic and acidic residues" evidence="1">
    <location>
        <begin position="205"/>
        <end position="223"/>
    </location>
</feature>
<proteinExistence type="evidence at protein level"/>
<evidence type="ECO:0007829" key="4">
    <source>
        <dbReference type="PeptideAtlas" id="A0A804NWD9"/>
    </source>
</evidence>
<dbReference type="Proteomes" id="UP000007305">
    <property type="component" value="Chromosome 4"/>
</dbReference>
<organism evidence="2 3">
    <name type="scientific">Zea mays</name>
    <name type="common">Maize</name>
    <dbReference type="NCBI Taxonomy" id="4577"/>
    <lineage>
        <taxon>Eukaryota</taxon>
        <taxon>Viridiplantae</taxon>
        <taxon>Streptophyta</taxon>
        <taxon>Embryophyta</taxon>
        <taxon>Tracheophyta</taxon>
        <taxon>Spermatophyta</taxon>
        <taxon>Magnoliopsida</taxon>
        <taxon>Liliopsida</taxon>
        <taxon>Poales</taxon>
        <taxon>Poaceae</taxon>
        <taxon>PACMAD clade</taxon>
        <taxon>Panicoideae</taxon>
        <taxon>Andropogonodae</taxon>
        <taxon>Andropogoneae</taxon>
        <taxon>Tripsacinae</taxon>
        <taxon>Zea</taxon>
    </lineage>
</organism>
<reference evidence="2" key="2">
    <citation type="submission" date="2019-07" db="EMBL/GenBank/DDBJ databases">
        <authorList>
            <person name="Seetharam A."/>
            <person name="Woodhouse M."/>
            <person name="Cannon E."/>
        </authorList>
    </citation>
    <scope>NUCLEOTIDE SEQUENCE [LARGE SCALE GENOMIC DNA]</scope>
    <source>
        <strain evidence="2">cv. B73</strain>
    </source>
</reference>
<evidence type="ECO:0000313" key="3">
    <source>
        <dbReference type="Proteomes" id="UP000007305"/>
    </source>
</evidence>
<dbReference type="PANTHER" id="PTHR33344">
    <property type="entry name" value="OS02G0761600 PROTEIN"/>
    <property type="match status" value="1"/>
</dbReference>
<evidence type="ECO:0000313" key="2">
    <source>
        <dbReference type="EnsemblPlants" id="Zm00001eb191430_P001"/>
    </source>
</evidence>
<sequence length="233" mass="25655">IFVSRPAVFRIHVGQPARRPPPPPPYSWSQLCCTLRRRRASTAAAEAPSVLLQAELKVQRAGGVRRRNSVTSYLSASRLQSGLPASRRRGAARHGGCGEEGSCPIPTQLAAAQGGGDPIGVRASAVHPSIQFQSAAQLRYIWESEELRRAMEPVDLIRRVKEIEQEAYGEHGMATDEDPKQTAAVDLSKRLKDLRAGNDGSSQKALEEWRKRKMERARQRAIEKNGTSSVKTK</sequence>
<dbReference type="InParanoid" id="A0A804NWD9"/>
<keyword evidence="4" id="KW-1267">Proteomics identification</keyword>
<keyword evidence="3" id="KW-1185">Reference proteome</keyword>
<accession>A0A804NWD9</accession>
<reference evidence="3" key="1">
    <citation type="journal article" date="2009" name="Science">
        <title>The B73 maize genome: complexity, diversity, and dynamics.</title>
        <authorList>
            <person name="Schnable P.S."/>
            <person name="Ware D."/>
            <person name="Fulton R.S."/>
            <person name="Stein J.C."/>
            <person name="Wei F."/>
            <person name="Pasternak S."/>
            <person name="Liang C."/>
            <person name="Zhang J."/>
            <person name="Fulton L."/>
            <person name="Graves T.A."/>
            <person name="Minx P."/>
            <person name="Reily A.D."/>
            <person name="Courtney L."/>
            <person name="Kruchowski S.S."/>
            <person name="Tomlinson C."/>
            <person name="Strong C."/>
            <person name="Delehaunty K."/>
            <person name="Fronick C."/>
            <person name="Courtney B."/>
            <person name="Rock S.M."/>
            <person name="Belter E."/>
            <person name="Du F."/>
            <person name="Kim K."/>
            <person name="Abbott R.M."/>
            <person name="Cotton M."/>
            <person name="Levy A."/>
            <person name="Marchetto P."/>
            <person name="Ochoa K."/>
            <person name="Jackson S.M."/>
            <person name="Gillam B."/>
            <person name="Chen W."/>
            <person name="Yan L."/>
            <person name="Higginbotham J."/>
            <person name="Cardenas M."/>
            <person name="Waligorski J."/>
            <person name="Applebaum E."/>
            <person name="Phelps L."/>
            <person name="Falcone J."/>
            <person name="Kanchi K."/>
            <person name="Thane T."/>
            <person name="Scimone A."/>
            <person name="Thane N."/>
            <person name="Henke J."/>
            <person name="Wang T."/>
            <person name="Ruppert J."/>
            <person name="Shah N."/>
            <person name="Rotter K."/>
            <person name="Hodges J."/>
            <person name="Ingenthron E."/>
            <person name="Cordes M."/>
            <person name="Kohlberg S."/>
            <person name="Sgro J."/>
            <person name="Delgado B."/>
            <person name="Mead K."/>
            <person name="Chinwalla A."/>
            <person name="Leonard S."/>
            <person name="Crouse K."/>
            <person name="Collura K."/>
            <person name="Kudrna D."/>
            <person name="Currie J."/>
            <person name="He R."/>
            <person name="Angelova A."/>
            <person name="Rajasekar S."/>
            <person name="Mueller T."/>
            <person name="Lomeli R."/>
            <person name="Scara G."/>
            <person name="Ko A."/>
            <person name="Delaney K."/>
            <person name="Wissotski M."/>
            <person name="Lopez G."/>
            <person name="Campos D."/>
            <person name="Braidotti M."/>
            <person name="Ashley E."/>
            <person name="Golser W."/>
            <person name="Kim H."/>
            <person name="Lee S."/>
            <person name="Lin J."/>
            <person name="Dujmic Z."/>
            <person name="Kim W."/>
            <person name="Talag J."/>
            <person name="Zuccolo A."/>
            <person name="Fan C."/>
            <person name="Sebastian A."/>
            <person name="Kramer M."/>
            <person name="Spiegel L."/>
            <person name="Nascimento L."/>
            <person name="Zutavern T."/>
            <person name="Miller B."/>
            <person name="Ambroise C."/>
            <person name="Muller S."/>
            <person name="Spooner W."/>
            <person name="Narechania A."/>
            <person name="Ren L."/>
            <person name="Wei S."/>
            <person name="Kumari S."/>
            <person name="Faga B."/>
            <person name="Levy M.J."/>
            <person name="McMahan L."/>
            <person name="Van Buren P."/>
            <person name="Vaughn M.W."/>
            <person name="Ying K."/>
            <person name="Yeh C.-T."/>
            <person name="Emrich S.J."/>
            <person name="Jia Y."/>
            <person name="Kalyanaraman A."/>
            <person name="Hsia A.-P."/>
            <person name="Barbazuk W.B."/>
            <person name="Baucom R.S."/>
            <person name="Brutnell T.P."/>
            <person name="Carpita N.C."/>
            <person name="Chaparro C."/>
            <person name="Chia J.-M."/>
            <person name="Deragon J.-M."/>
            <person name="Estill J.C."/>
            <person name="Fu Y."/>
            <person name="Jeddeloh J.A."/>
            <person name="Han Y."/>
            <person name="Lee H."/>
            <person name="Li P."/>
            <person name="Lisch D.R."/>
            <person name="Liu S."/>
            <person name="Liu Z."/>
            <person name="Nagel D.H."/>
            <person name="McCann M.C."/>
            <person name="SanMiguel P."/>
            <person name="Myers A.M."/>
            <person name="Nettleton D."/>
            <person name="Nguyen J."/>
            <person name="Penning B.W."/>
            <person name="Ponnala L."/>
            <person name="Schneider K.L."/>
            <person name="Schwartz D.C."/>
            <person name="Sharma A."/>
            <person name="Soderlund C."/>
            <person name="Springer N.M."/>
            <person name="Sun Q."/>
            <person name="Wang H."/>
            <person name="Waterman M."/>
            <person name="Westerman R."/>
            <person name="Wolfgruber T.K."/>
            <person name="Yang L."/>
            <person name="Yu Y."/>
            <person name="Zhang L."/>
            <person name="Zhou S."/>
            <person name="Zhu Q."/>
            <person name="Bennetzen J.L."/>
            <person name="Dawe R.K."/>
            <person name="Jiang J."/>
            <person name="Jiang N."/>
            <person name="Presting G.G."/>
            <person name="Wessler S.R."/>
            <person name="Aluru S."/>
            <person name="Martienssen R.A."/>
            <person name="Clifton S.W."/>
            <person name="McCombie W.R."/>
            <person name="Wing R.A."/>
            <person name="Wilson R.K."/>
        </authorList>
    </citation>
    <scope>NUCLEOTIDE SEQUENCE [LARGE SCALE GENOMIC DNA]</scope>
    <source>
        <strain evidence="3">cv. B73</strain>
    </source>
</reference>
<dbReference type="Gramene" id="Zm00001eb191430_T001">
    <property type="protein sequence ID" value="Zm00001eb191430_P001"/>
    <property type="gene ID" value="Zm00001eb191430"/>
</dbReference>
<dbReference type="AlphaFoldDB" id="A0A804NWD9"/>
<name>A0A804NWD9_MAIZE</name>
<dbReference type="PANTHER" id="PTHR33344:SF7">
    <property type="entry name" value="TRANSMEMBRANE PROTEIN"/>
    <property type="match status" value="1"/>
</dbReference>
<dbReference type="EnsemblPlants" id="Zm00001eb191430_T001">
    <property type="protein sequence ID" value="Zm00001eb191430_P001"/>
    <property type="gene ID" value="Zm00001eb191430"/>
</dbReference>
<protein>
    <submittedName>
        <fullName evidence="2">Uncharacterized protein</fullName>
    </submittedName>
</protein>
<evidence type="ECO:0000256" key="1">
    <source>
        <dbReference type="SAM" id="MobiDB-lite"/>
    </source>
</evidence>